<feature type="domain" description="3-keto-alpha-glucoside-1,2-lyase/3-keto-2-hydroxy-glucal hydratase" evidence="1">
    <location>
        <begin position="23"/>
        <end position="224"/>
    </location>
</feature>
<dbReference type="Proteomes" id="UP001139366">
    <property type="component" value="Unassembled WGS sequence"/>
</dbReference>
<sequence>MKKIIVSLVILFGLQTIQAQKSFKPLFDGKSTKGWHSYGKKSAGKAWKAADGILHFDSKEANNGQGGDLVTDAEFRDFHLKLDWKIAQNGNSGIIFYVNENPVEYQNTYSTGLEMQILDNEGHPDAKILKHRAGDLYDLVQSRSEPVKQAGEWNTAEILSRKGKLTLILNGVTVVETVLWDDNFKKNVSGSKFADWPDFGTFNKGKIALQDHGNNVWFRNIMIKELD</sequence>
<accession>A0A9X1HAS0</accession>
<organism evidence="2 3">
    <name type="scientific">Flavobacterium potami</name>
    <dbReference type="NCBI Taxonomy" id="2872310"/>
    <lineage>
        <taxon>Bacteria</taxon>
        <taxon>Pseudomonadati</taxon>
        <taxon>Bacteroidota</taxon>
        <taxon>Flavobacteriia</taxon>
        <taxon>Flavobacteriales</taxon>
        <taxon>Flavobacteriaceae</taxon>
        <taxon>Flavobacterium</taxon>
    </lineage>
</organism>
<dbReference type="GO" id="GO:0016787">
    <property type="term" value="F:hydrolase activity"/>
    <property type="evidence" value="ECO:0007669"/>
    <property type="project" value="InterPro"/>
</dbReference>
<dbReference type="Gene3D" id="2.60.120.560">
    <property type="entry name" value="Exo-inulinase, domain 1"/>
    <property type="match status" value="1"/>
</dbReference>
<dbReference type="RefSeq" id="WP_129022535.1">
    <property type="nucleotide sequence ID" value="NZ_JAINUY010000003.1"/>
</dbReference>
<dbReference type="InterPro" id="IPR010496">
    <property type="entry name" value="AL/BT2_dom"/>
</dbReference>
<evidence type="ECO:0000313" key="3">
    <source>
        <dbReference type="Proteomes" id="UP001139366"/>
    </source>
</evidence>
<keyword evidence="3" id="KW-1185">Reference proteome</keyword>
<evidence type="ECO:0000259" key="1">
    <source>
        <dbReference type="Pfam" id="PF06439"/>
    </source>
</evidence>
<name>A0A9X1HAS0_9FLAO</name>
<reference evidence="2 3" key="1">
    <citation type="journal article" date="2023" name="Antonie Van Leeuwenhoek">
        <title>Flavobacterium potami sp. nov., a multi-metal resistance genes harbouring bacterium isolated from shallow river silt.</title>
        <authorList>
            <person name="Li S."/>
            <person name="Mao S."/>
            <person name="Mu W."/>
            <person name="Guo B."/>
            <person name="Li C."/>
            <person name="Zhu Q."/>
            <person name="Hou X."/>
            <person name="Zhao Y."/>
            <person name="Wei S."/>
            <person name="Liu H."/>
            <person name="Liu A."/>
        </authorList>
    </citation>
    <scope>NUCLEOTIDE SEQUENCE [LARGE SCALE GENOMIC DNA]</scope>
    <source>
        <strain evidence="2 3">17A</strain>
    </source>
</reference>
<dbReference type="Pfam" id="PF06439">
    <property type="entry name" value="3keto-disac_hyd"/>
    <property type="match status" value="1"/>
</dbReference>
<dbReference type="AlphaFoldDB" id="A0A9X1HAS0"/>
<evidence type="ECO:0000313" key="2">
    <source>
        <dbReference type="EMBL" id="MBZ4035341.1"/>
    </source>
</evidence>
<gene>
    <name evidence="2" type="ORF">K6T82_11235</name>
</gene>
<dbReference type="EMBL" id="JAINUY010000003">
    <property type="protein sequence ID" value="MBZ4035341.1"/>
    <property type="molecule type" value="Genomic_DNA"/>
</dbReference>
<proteinExistence type="predicted"/>
<protein>
    <submittedName>
        <fullName evidence="2">DUF1080 domain-containing protein</fullName>
    </submittedName>
</protein>
<comment type="caution">
    <text evidence="2">The sequence shown here is derived from an EMBL/GenBank/DDBJ whole genome shotgun (WGS) entry which is preliminary data.</text>
</comment>